<feature type="coiled-coil region" evidence="1">
    <location>
        <begin position="66"/>
        <end position="95"/>
    </location>
</feature>
<evidence type="ECO:0000256" key="1">
    <source>
        <dbReference type="SAM" id="Coils"/>
    </source>
</evidence>
<keyword evidence="3" id="KW-1185">Reference proteome</keyword>
<comment type="caution">
    <text evidence="2">The sequence shown here is derived from an EMBL/GenBank/DDBJ whole genome shotgun (WGS) entry which is preliminary data.</text>
</comment>
<dbReference type="AlphaFoldDB" id="A0A5C7I9V0"/>
<evidence type="ECO:0000313" key="2">
    <source>
        <dbReference type="EMBL" id="TXG65964.1"/>
    </source>
</evidence>
<keyword evidence="1" id="KW-0175">Coiled coil</keyword>
<reference evidence="3" key="1">
    <citation type="journal article" date="2019" name="Gigascience">
        <title>De novo genome assembly of the endangered Acer yangbiense, a plant species with extremely small populations endemic to Yunnan Province, China.</title>
        <authorList>
            <person name="Yang J."/>
            <person name="Wariss H.M."/>
            <person name="Tao L."/>
            <person name="Zhang R."/>
            <person name="Yun Q."/>
            <person name="Hollingsworth P."/>
            <person name="Dao Z."/>
            <person name="Luo G."/>
            <person name="Guo H."/>
            <person name="Ma Y."/>
            <person name="Sun W."/>
        </authorList>
    </citation>
    <scope>NUCLEOTIDE SEQUENCE [LARGE SCALE GENOMIC DNA]</scope>
    <source>
        <strain evidence="3">cv. Malutang</strain>
    </source>
</reference>
<gene>
    <name evidence="2" type="ORF">EZV62_007239</name>
</gene>
<accession>A0A5C7I9V0</accession>
<evidence type="ECO:0000313" key="3">
    <source>
        <dbReference type="Proteomes" id="UP000323000"/>
    </source>
</evidence>
<organism evidence="2 3">
    <name type="scientific">Acer yangbiense</name>
    <dbReference type="NCBI Taxonomy" id="1000413"/>
    <lineage>
        <taxon>Eukaryota</taxon>
        <taxon>Viridiplantae</taxon>
        <taxon>Streptophyta</taxon>
        <taxon>Embryophyta</taxon>
        <taxon>Tracheophyta</taxon>
        <taxon>Spermatophyta</taxon>
        <taxon>Magnoliopsida</taxon>
        <taxon>eudicotyledons</taxon>
        <taxon>Gunneridae</taxon>
        <taxon>Pentapetalae</taxon>
        <taxon>rosids</taxon>
        <taxon>malvids</taxon>
        <taxon>Sapindales</taxon>
        <taxon>Sapindaceae</taxon>
        <taxon>Hippocastanoideae</taxon>
        <taxon>Acereae</taxon>
        <taxon>Acer</taxon>
    </lineage>
</organism>
<name>A0A5C7I9V0_9ROSI</name>
<protein>
    <submittedName>
        <fullName evidence="2">Uncharacterized protein</fullName>
    </submittedName>
</protein>
<dbReference type="Proteomes" id="UP000323000">
    <property type="component" value="Chromosome 3"/>
</dbReference>
<sequence>MTSEPNSNTVPNAVGYSSSAASNANLGFVFSGGVYRLKEHVANIQGNVAPCRMATNDNQLRCRQAIVDTKNKKKNKKKEEEVLRAEVNIGDEEELEEIEGLGPRKNPKILGPLDRFASPINPDSSIFGKNMQQRTLNDTIIKERTHATQKYMAKWVYQAGIPFNAIDNDSFLQMVEAIG</sequence>
<dbReference type="OrthoDB" id="2012664at2759"/>
<proteinExistence type="predicted"/>
<dbReference type="EMBL" id="VAHF01000003">
    <property type="protein sequence ID" value="TXG65964.1"/>
    <property type="molecule type" value="Genomic_DNA"/>
</dbReference>